<gene>
    <name evidence="1" type="ORF">J2I48_00840</name>
</gene>
<dbReference type="Proteomes" id="UP000664795">
    <property type="component" value="Unassembled WGS sequence"/>
</dbReference>
<dbReference type="EMBL" id="JAFMYU010000001">
    <property type="protein sequence ID" value="MBO0929516.1"/>
    <property type="molecule type" value="Genomic_DNA"/>
</dbReference>
<keyword evidence="2" id="KW-1185">Reference proteome</keyword>
<organism evidence="1 2">
    <name type="scientific">Fibrella aquatilis</name>
    <dbReference type="NCBI Taxonomy" id="2817059"/>
    <lineage>
        <taxon>Bacteria</taxon>
        <taxon>Pseudomonadati</taxon>
        <taxon>Bacteroidota</taxon>
        <taxon>Cytophagia</taxon>
        <taxon>Cytophagales</taxon>
        <taxon>Spirosomataceae</taxon>
        <taxon>Fibrella</taxon>
    </lineage>
</organism>
<dbReference type="InterPro" id="IPR047715">
    <property type="entry name" value="EboA_dom"/>
</dbReference>
<reference evidence="1 2" key="1">
    <citation type="submission" date="2021-03" db="EMBL/GenBank/DDBJ databases">
        <title>Fibrella sp. HMF5036 genome sequencing and assembly.</title>
        <authorList>
            <person name="Kang H."/>
            <person name="Kim H."/>
            <person name="Bae S."/>
            <person name="Joh K."/>
        </authorList>
    </citation>
    <scope>NUCLEOTIDE SEQUENCE [LARGE SCALE GENOMIC DNA]</scope>
    <source>
        <strain evidence="1 2">HMF5036</strain>
    </source>
</reference>
<evidence type="ECO:0000313" key="2">
    <source>
        <dbReference type="Proteomes" id="UP000664795"/>
    </source>
</evidence>
<protein>
    <submittedName>
        <fullName evidence="1">EboA domain-containing protein</fullName>
    </submittedName>
</protein>
<dbReference type="RefSeq" id="WP_207333483.1">
    <property type="nucleotide sequence ID" value="NZ_JAFMYU010000001.1"/>
</dbReference>
<proteinExistence type="predicted"/>
<dbReference type="NCBIfam" id="NF035938">
    <property type="entry name" value="EboA_domain"/>
    <property type="match status" value="1"/>
</dbReference>
<accession>A0A939JY54</accession>
<sequence length="241" mass="27122">MTLPDLFNETAIESEKAWLAQKQAAPMPAKLAAFVAVPRFVSRRPVPQQPDWTMDRLARVLLLTAIPADDEAAYVKAIETLFDTAEMQELAALYTALPYLAFPQKWHFRATEAVRSNMGPVFDAIAFGNPYPAQYFTEAAWNQLVLKCIFNDKPITRIHGLLDRANATLAHDISEFAHERWAAGRTVPAEVWQLVPRFMNETLLADVKKLLQSPSKADREAARQVCEATDYNAAKQLMYNA</sequence>
<name>A0A939JY54_9BACT</name>
<comment type="caution">
    <text evidence="1">The sequence shown here is derived from an EMBL/GenBank/DDBJ whole genome shotgun (WGS) entry which is preliminary data.</text>
</comment>
<dbReference type="AlphaFoldDB" id="A0A939JY54"/>
<evidence type="ECO:0000313" key="1">
    <source>
        <dbReference type="EMBL" id="MBO0929516.1"/>
    </source>
</evidence>